<dbReference type="GeneID" id="39748740"/>
<dbReference type="AlphaFoldDB" id="A0A1Y1JK18"/>
<comment type="caution">
    <text evidence="3">The sequence shown here is derived from an EMBL/GenBank/DDBJ whole genome shotgun (WGS) entry which is preliminary data.</text>
</comment>
<dbReference type="RefSeq" id="XP_028544597.1">
    <property type="nucleotide sequence ID" value="XM_028688796.1"/>
</dbReference>
<evidence type="ECO:0000313" key="4">
    <source>
        <dbReference type="Proteomes" id="UP000195521"/>
    </source>
</evidence>
<proteinExistence type="predicted"/>
<reference evidence="4" key="1">
    <citation type="submission" date="2017-04" db="EMBL/GenBank/DDBJ databases">
        <title>Plasmodium gonderi genome.</title>
        <authorList>
            <person name="Arisue N."/>
            <person name="Honma H."/>
            <person name="Kawai S."/>
            <person name="Tougan T."/>
            <person name="Tanabe K."/>
            <person name="Horii T."/>
        </authorList>
    </citation>
    <scope>NUCLEOTIDE SEQUENCE [LARGE SCALE GENOMIC DNA]</scope>
    <source>
        <strain evidence="4">ATCC 30045</strain>
    </source>
</reference>
<protein>
    <submittedName>
        <fullName evidence="3">Uncharacterized protein</fullName>
    </submittedName>
</protein>
<accession>A0A1Y1JK18</accession>
<feature type="region of interest" description="Disordered" evidence="1">
    <location>
        <begin position="116"/>
        <end position="164"/>
    </location>
</feature>
<keyword evidence="2" id="KW-0472">Membrane</keyword>
<keyword evidence="2" id="KW-1133">Transmembrane helix</keyword>
<keyword evidence="4" id="KW-1185">Reference proteome</keyword>
<feature type="compositionally biased region" description="Basic and acidic residues" evidence="1">
    <location>
        <begin position="116"/>
        <end position="126"/>
    </location>
</feature>
<keyword evidence="2" id="KW-0812">Transmembrane</keyword>
<organism evidence="3 4">
    <name type="scientific">Plasmodium gonderi</name>
    <dbReference type="NCBI Taxonomy" id="77519"/>
    <lineage>
        <taxon>Eukaryota</taxon>
        <taxon>Sar</taxon>
        <taxon>Alveolata</taxon>
        <taxon>Apicomplexa</taxon>
        <taxon>Aconoidasida</taxon>
        <taxon>Haemosporida</taxon>
        <taxon>Plasmodiidae</taxon>
        <taxon>Plasmodium</taxon>
        <taxon>Plasmodium (Plasmodium)</taxon>
    </lineage>
</organism>
<evidence type="ECO:0000313" key="3">
    <source>
        <dbReference type="EMBL" id="GAW82008.1"/>
    </source>
</evidence>
<evidence type="ECO:0000256" key="2">
    <source>
        <dbReference type="SAM" id="Phobius"/>
    </source>
</evidence>
<name>A0A1Y1JK18_PLAGO</name>
<sequence>MMENIKSLNFFKVATTIIILVWKSENYGDSDIFSISLNKNVNRNGECVKIQRILAGNKRRRDSIFTDSVEDLLAGNHHSRGREVFDYNDHMTSRYDNDEEDDDYLSSRYEVHEYDFMDTPKSEKMNSKHRSSSRNGRLHDEREKNKKVQNKKHVSNRNEKNHNLSENNIFDSLDDLDNYEGYYWVDKRIMKKSGNKNSMKELTAHGVAALSPLLILSLFMSSTLLFYTFIGSVCGVIGYAYRKKNKNSYGRRHDL</sequence>
<feature type="transmembrane region" description="Helical" evidence="2">
    <location>
        <begin position="225"/>
        <end position="242"/>
    </location>
</feature>
<gene>
    <name evidence="3" type="ORF">PGO_114620</name>
</gene>
<evidence type="ECO:0000256" key="1">
    <source>
        <dbReference type="SAM" id="MobiDB-lite"/>
    </source>
</evidence>
<dbReference type="EMBL" id="BDQF01000012">
    <property type="protein sequence ID" value="GAW82008.1"/>
    <property type="molecule type" value="Genomic_DNA"/>
</dbReference>
<dbReference type="Proteomes" id="UP000195521">
    <property type="component" value="Unassembled WGS sequence"/>
</dbReference>
<feature type="compositionally biased region" description="Basic and acidic residues" evidence="1">
    <location>
        <begin position="137"/>
        <end position="146"/>
    </location>
</feature>